<gene>
    <name evidence="1" type="ORF">V6N12_010677</name>
</gene>
<evidence type="ECO:0000313" key="2">
    <source>
        <dbReference type="Proteomes" id="UP001472677"/>
    </source>
</evidence>
<accession>A0ABR2EKS6</accession>
<keyword evidence="2" id="KW-1185">Reference proteome</keyword>
<proteinExistence type="predicted"/>
<comment type="caution">
    <text evidence="1">The sequence shown here is derived from an EMBL/GenBank/DDBJ whole genome shotgun (WGS) entry which is preliminary data.</text>
</comment>
<name>A0ABR2EKS6_9ROSI</name>
<dbReference type="EMBL" id="JBBPBM010000012">
    <property type="protein sequence ID" value="KAK8562603.1"/>
    <property type="molecule type" value="Genomic_DNA"/>
</dbReference>
<protein>
    <submittedName>
        <fullName evidence="1">Uncharacterized protein</fullName>
    </submittedName>
</protein>
<evidence type="ECO:0000313" key="1">
    <source>
        <dbReference type="EMBL" id="KAK8562603.1"/>
    </source>
</evidence>
<reference evidence="1 2" key="1">
    <citation type="journal article" date="2024" name="G3 (Bethesda)">
        <title>Genome assembly of Hibiscus sabdariffa L. provides insights into metabolisms of medicinal natural products.</title>
        <authorList>
            <person name="Kim T."/>
        </authorList>
    </citation>
    <scope>NUCLEOTIDE SEQUENCE [LARGE SCALE GENOMIC DNA]</scope>
    <source>
        <strain evidence="1">TK-2024</strain>
        <tissue evidence="1">Old leaves</tissue>
    </source>
</reference>
<organism evidence="1 2">
    <name type="scientific">Hibiscus sabdariffa</name>
    <name type="common">roselle</name>
    <dbReference type="NCBI Taxonomy" id="183260"/>
    <lineage>
        <taxon>Eukaryota</taxon>
        <taxon>Viridiplantae</taxon>
        <taxon>Streptophyta</taxon>
        <taxon>Embryophyta</taxon>
        <taxon>Tracheophyta</taxon>
        <taxon>Spermatophyta</taxon>
        <taxon>Magnoliopsida</taxon>
        <taxon>eudicotyledons</taxon>
        <taxon>Gunneridae</taxon>
        <taxon>Pentapetalae</taxon>
        <taxon>rosids</taxon>
        <taxon>malvids</taxon>
        <taxon>Malvales</taxon>
        <taxon>Malvaceae</taxon>
        <taxon>Malvoideae</taxon>
        <taxon>Hibiscus</taxon>
    </lineage>
</organism>
<dbReference type="Proteomes" id="UP001472677">
    <property type="component" value="Unassembled WGS sequence"/>
</dbReference>
<sequence>MIQRRSTWIAPCGLPETGSRQTLLQARGACSRVKTQNLSRQQKQAPAEILSRQVKKVQSGVRYDQNIFLSTPMQKACSTEAQKTKKV</sequence>